<keyword evidence="2" id="KW-1185">Reference proteome</keyword>
<dbReference type="Proteomes" id="UP000005512">
    <property type="component" value="Unassembled WGS sequence"/>
</dbReference>
<comment type="caution">
    <text evidence="1">The sequence shown here is derived from an EMBL/GenBank/DDBJ whole genome shotgun (WGS) entry which is preliminary data.</text>
</comment>
<name>D1NZL8_9GAMM</name>
<gene>
    <name evidence="1" type="ORF">PROVRUST_05372</name>
</gene>
<reference evidence="1" key="1">
    <citation type="submission" date="2009-12" db="EMBL/GenBank/DDBJ databases">
        <authorList>
            <person name="Weinstock G."/>
            <person name="Sodergren E."/>
            <person name="Clifton S."/>
            <person name="Fulton L."/>
            <person name="Fulton B."/>
            <person name="Courtney L."/>
            <person name="Fronick C."/>
            <person name="Harrison M."/>
            <person name="Strong C."/>
            <person name="Farmer C."/>
            <person name="Delahaunty K."/>
            <person name="Markovic C."/>
            <person name="Hall O."/>
            <person name="Minx P."/>
            <person name="Tomlinson C."/>
            <person name="Mitreva M."/>
            <person name="Nelson J."/>
            <person name="Hou S."/>
            <person name="Wollam A."/>
            <person name="Pepin K.H."/>
            <person name="Johnson M."/>
            <person name="Bhonagiri V."/>
            <person name="Nash W.E."/>
            <person name="Warren W."/>
            <person name="Chinwalla A."/>
            <person name="Mardis E.R."/>
            <person name="Wilson R.K."/>
        </authorList>
    </citation>
    <scope>NUCLEOTIDE SEQUENCE [LARGE SCALE GENOMIC DNA]</scope>
    <source>
        <strain evidence="1">DSM 4541</strain>
    </source>
</reference>
<sequence length="65" mass="7513">MIEQVTMNGSRTGTGNEDLKQVITRIGTLMRTLRESMRELGLEKVFNKPWPVFQMVKIVYVISLK</sequence>
<dbReference type="EMBL" id="ABXV02000013">
    <property type="protein sequence ID" value="EFB73284.1"/>
    <property type="molecule type" value="Genomic_DNA"/>
</dbReference>
<dbReference type="STRING" id="500637.PROVRUST_05372"/>
<evidence type="ECO:0000313" key="2">
    <source>
        <dbReference type="Proteomes" id="UP000005512"/>
    </source>
</evidence>
<dbReference type="eggNOG" id="COG3143">
    <property type="taxonomic scope" value="Bacteria"/>
</dbReference>
<protein>
    <submittedName>
        <fullName evidence="1">Uncharacterized protein</fullName>
    </submittedName>
</protein>
<dbReference type="AlphaFoldDB" id="D1NZL8"/>
<proteinExistence type="predicted"/>
<evidence type="ECO:0000313" key="1">
    <source>
        <dbReference type="EMBL" id="EFB73284.1"/>
    </source>
</evidence>
<organism evidence="1 2">
    <name type="scientific">Providencia rustigianii DSM 4541</name>
    <dbReference type="NCBI Taxonomy" id="500637"/>
    <lineage>
        <taxon>Bacteria</taxon>
        <taxon>Pseudomonadati</taxon>
        <taxon>Pseudomonadota</taxon>
        <taxon>Gammaproteobacteria</taxon>
        <taxon>Enterobacterales</taxon>
        <taxon>Morganellaceae</taxon>
        <taxon>Providencia</taxon>
    </lineage>
</organism>
<dbReference type="HOGENOM" id="CLU_2846367_0_0_6"/>
<accession>D1NZL8</accession>